<dbReference type="NCBIfam" id="TIGR01308">
    <property type="entry name" value="rpmD_bact"/>
    <property type="match status" value="1"/>
</dbReference>
<comment type="similarity">
    <text evidence="1 5">Belongs to the universal ribosomal protein uL30 family.</text>
</comment>
<dbReference type="GO" id="GO:0022625">
    <property type="term" value="C:cytosolic large ribosomal subunit"/>
    <property type="evidence" value="ECO:0007669"/>
    <property type="project" value="TreeGrafter"/>
</dbReference>
<dbReference type="Proteomes" id="UP000297014">
    <property type="component" value="Unassembled WGS sequence"/>
</dbReference>
<dbReference type="CDD" id="cd01658">
    <property type="entry name" value="Ribosomal_L30"/>
    <property type="match status" value="1"/>
</dbReference>
<evidence type="ECO:0000313" key="9">
    <source>
        <dbReference type="Proteomes" id="UP000002754"/>
    </source>
</evidence>
<accession>A0A094WQK9</accession>
<evidence type="ECO:0000313" key="7">
    <source>
        <dbReference type="EMBL" id="KGA98298.1"/>
    </source>
</evidence>
<reference evidence="7 9" key="1">
    <citation type="journal article" date="2014" name="Genome Announc.">
        <title>Draft Genome Sequence of Bacillus alcalophilus AV1934, a Classic Alkaliphile Isolated from Human Feces in 1934.</title>
        <authorList>
            <person name="Attie O."/>
            <person name="Jayaprakash A."/>
            <person name="Shah H."/>
            <person name="Paulsen I.T."/>
            <person name="Morino M."/>
            <person name="Takahashi Y."/>
            <person name="Narumi I."/>
            <person name="Sachidanandam R."/>
            <person name="Satoh K."/>
            <person name="Ito M."/>
            <person name="Krulwich T.A."/>
        </authorList>
    </citation>
    <scope>NUCLEOTIDE SEQUENCE [LARGE SCALE GENOMIC DNA]</scope>
    <source>
        <strain evidence="7 9">AV1934</strain>
    </source>
</reference>
<organism evidence="7 9">
    <name type="scientific">Alkalihalobacillus alcalophilus ATCC 27647 = CGMCC 1.3604</name>
    <dbReference type="NCBI Taxonomy" id="1218173"/>
    <lineage>
        <taxon>Bacteria</taxon>
        <taxon>Bacillati</taxon>
        <taxon>Bacillota</taxon>
        <taxon>Bacilli</taxon>
        <taxon>Bacillales</taxon>
        <taxon>Bacillaceae</taxon>
        <taxon>Alkalihalobacillus</taxon>
    </lineage>
</organism>
<dbReference type="PANTHER" id="PTHR15892:SF2">
    <property type="entry name" value="LARGE RIBOSOMAL SUBUNIT PROTEIN UL30M"/>
    <property type="match status" value="1"/>
</dbReference>
<keyword evidence="9" id="KW-1185">Reference proteome</keyword>
<dbReference type="OrthoDB" id="9812790at2"/>
<dbReference type="EMBL" id="JALP01000191">
    <property type="protein sequence ID" value="THG89894.1"/>
    <property type="molecule type" value="Genomic_DNA"/>
</dbReference>
<protein>
    <recommendedName>
        <fullName evidence="5">Large ribosomal subunit protein uL30</fullName>
    </recommendedName>
</protein>
<dbReference type="Pfam" id="PF00327">
    <property type="entry name" value="Ribosomal_L30"/>
    <property type="match status" value="1"/>
</dbReference>
<dbReference type="SUPFAM" id="SSF55129">
    <property type="entry name" value="Ribosomal protein L30p/L7e"/>
    <property type="match status" value="1"/>
</dbReference>
<evidence type="ECO:0000259" key="6">
    <source>
        <dbReference type="Pfam" id="PF00327"/>
    </source>
</evidence>
<dbReference type="RefSeq" id="WP_003322629.1">
    <property type="nucleotide sequence ID" value="NZ_ALPT02000012.1"/>
</dbReference>
<gene>
    <name evidence="5" type="primary">rpmD</name>
    <name evidence="8" type="ORF">AJ85_14480</name>
    <name evidence="7" type="ORF">BALCAV_0205135</name>
</gene>
<dbReference type="Proteomes" id="UP000002754">
    <property type="component" value="Unassembled WGS sequence"/>
</dbReference>
<dbReference type="STRING" id="1218173.BALCAV_0205135"/>
<dbReference type="Gene3D" id="3.30.1390.20">
    <property type="entry name" value="Ribosomal protein L30, ferredoxin-like fold domain"/>
    <property type="match status" value="1"/>
</dbReference>
<dbReference type="PIRSF" id="PIRSF002211">
    <property type="entry name" value="Ribosomal_L30_bac-type"/>
    <property type="match status" value="1"/>
</dbReference>
<reference evidence="8 10" key="2">
    <citation type="submission" date="2014-01" db="EMBL/GenBank/DDBJ databases">
        <title>Draft genome sequencing of Bacillus alcalophilus CGMCC 1.3604.</title>
        <authorList>
            <person name="Yang J."/>
            <person name="Diao L."/>
            <person name="Yang S."/>
        </authorList>
    </citation>
    <scope>NUCLEOTIDE SEQUENCE [LARGE SCALE GENOMIC DNA]</scope>
    <source>
        <strain evidence="8 10">CGMCC 1.3604</strain>
    </source>
</reference>
<evidence type="ECO:0000256" key="1">
    <source>
        <dbReference type="ARBA" id="ARBA00007594"/>
    </source>
</evidence>
<evidence type="ECO:0000256" key="2">
    <source>
        <dbReference type="ARBA" id="ARBA00011838"/>
    </source>
</evidence>
<comment type="caution">
    <text evidence="7">The sequence shown here is derived from an EMBL/GenBank/DDBJ whole genome shotgun (WGS) entry which is preliminary data.</text>
</comment>
<dbReference type="InterPro" id="IPR005996">
    <property type="entry name" value="Ribosomal_uL30_bac-type"/>
</dbReference>
<evidence type="ECO:0000256" key="5">
    <source>
        <dbReference type="HAMAP-Rule" id="MF_01371"/>
    </source>
</evidence>
<dbReference type="HAMAP" id="MF_01371_B">
    <property type="entry name" value="Ribosomal_uL30_B"/>
    <property type="match status" value="1"/>
</dbReference>
<dbReference type="InterPro" id="IPR016082">
    <property type="entry name" value="Ribosomal_uL30_ferredoxin-like"/>
</dbReference>
<evidence type="ECO:0000313" key="8">
    <source>
        <dbReference type="EMBL" id="THG89894.1"/>
    </source>
</evidence>
<dbReference type="FunFam" id="3.30.1390.20:FF:000001">
    <property type="entry name" value="50S ribosomal protein L30"/>
    <property type="match status" value="1"/>
</dbReference>
<dbReference type="eggNOG" id="COG1841">
    <property type="taxonomic scope" value="Bacteria"/>
</dbReference>
<dbReference type="PANTHER" id="PTHR15892">
    <property type="entry name" value="MITOCHONDRIAL RIBOSOMAL PROTEIN L30"/>
    <property type="match status" value="1"/>
</dbReference>
<dbReference type="AlphaFoldDB" id="A0A094WQK9"/>
<dbReference type="EMBL" id="ALPT02000012">
    <property type="protein sequence ID" value="KGA98298.1"/>
    <property type="molecule type" value="Genomic_DNA"/>
</dbReference>
<keyword evidence="4 5" id="KW-0687">Ribonucleoprotein</keyword>
<sequence length="62" mass="6954">MAKKLEITLTRSLIGRPKDQRVTVNTLGLRKMHQTVVQEDNAAIRGMVNKVSHLLTVTEIEA</sequence>
<dbReference type="InterPro" id="IPR036919">
    <property type="entry name" value="Ribo_uL30_ferredoxin-like_sf"/>
</dbReference>
<keyword evidence="3 5" id="KW-0689">Ribosomal protein</keyword>
<feature type="domain" description="Large ribosomal subunit protein uL30-like ferredoxin-like fold" evidence="6">
    <location>
        <begin position="6"/>
        <end position="54"/>
    </location>
</feature>
<evidence type="ECO:0000313" key="10">
    <source>
        <dbReference type="Proteomes" id="UP000297014"/>
    </source>
</evidence>
<comment type="subunit">
    <text evidence="2 5">Part of the 50S ribosomal subunit.</text>
</comment>
<proteinExistence type="inferred from homology"/>
<dbReference type="GO" id="GO:0003735">
    <property type="term" value="F:structural constituent of ribosome"/>
    <property type="evidence" value="ECO:0007669"/>
    <property type="project" value="InterPro"/>
</dbReference>
<name>A0A094WQK9_ALKAL</name>
<evidence type="ECO:0000256" key="4">
    <source>
        <dbReference type="ARBA" id="ARBA00023274"/>
    </source>
</evidence>
<dbReference type="GO" id="GO:0006412">
    <property type="term" value="P:translation"/>
    <property type="evidence" value="ECO:0007669"/>
    <property type="project" value="UniProtKB-UniRule"/>
</dbReference>
<evidence type="ECO:0000256" key="3">
    <source>
        <dbReference type="ARBA" id="ARBA00022980"/>
    </source>
</evidence>